<feature type="region of interest" description="Disordered" evidence="7">
    <location>
        <begin position="1"/>
        <end position="24"/>
    </location>
</feature>
<sequence>MRRIPRPPRAIDPSHPISVSLRQRRSPLACRSSLSPCPNLRTTSAAFSTTTPNAFLLPGKQDKKKHQQFVRRWQKRLLGDSEPVGAHVDPYDPTSPIRIAPEELGEYEEVLEEEQGKVGLHGKFVLPTYKPASKSKGLQRVGGEEWLRQKTEEEMAKEFEKLTLRTYTPLSLEMADEIEELTGTPYTLKDDNLIMAQTVHEITNRPYTDYNFGLHRKIAGIKELRNRFTQAVAEVYALKQAGIDMDLSKFANRGVYAAPHWVKDIQLVKTESGDVVLDFPLGRSLEEFVDLIQTVPEWEPASLDQGVDDHLLVEEAEELLEPVLPPEQLPSMDPATPEYKRAAIVKTDAEKKPFDFMSNRPVPRAKPVSEPALEDVFVQEPMATEEVVSQPAQPMQHLTSSPPRADEEKAIDDMPNVVANDSRHSVFADRAQQFADDFAAMKQSVEQRRTRKAAIKGTKLRWQQMPITDIAVKFALFKRLYQLTNYRVPDAKLASINNLGELYNVLCDASKPQSAGLFTAMHQEGQRARERAKRQPAPDVSAKRKADLGDLITLGNVELRREKVTKTEKRVKTGLNKVIGYALWERGLTAQTISTPRTKGKKSRGVGEQGGKQAEFAKPLSSKGAAYLAKTARGKSQDLNL</sequence>
<evidence type="ECO:0000256" key="3">
    <source>
        <dbReference type="ARBA" id="ARBA00022980"/>
    </source>
</evidence>
<evidence type="ECO:0000256" key="4">
    <source>
        <dbReference type="ARBA" id="ARBA00023128"/>
    </source>
</evidence>
<keyword evidence="4" id="KW-0496">Mitochondrion</keyword>
<gene>
    <name evidence="8" type="ORF">PTTW11_10541</name>
</gene>
<dbReference type="Pfam" id="PF10501">
    <property type="entry name" value="Ribosomal_L50"/>
    <property type="match status" value="1"/>
</dbReference>
<name>A0A6S6WGJ9_9PLEO</name>
<evidence type="ECO:0000256" key="6">
    <source>
        <dbReference type="ARBA" id="ARBA00035183"/>
    </source>
</evidence>
<feature type="region of interest" description="Disordered" evidence="7">
    <location>
        <begin position="594"/>
        <end position="618"/>
    </location>
</feature>
<accession>A0A6S6WGJ9</accession>
<feature type="compositionally biased region" description="Polar residues" evidence="7">
    <location>
        <begin position="390"/>
        <end position="402"/>
    </location>
</feature>
<feature type="region of interest" description="Disordered" evidence="7">
    <location>
        <begin position="386"/>
        <end position="407"/>
    </location>
</feature>
<organism evidence="8 9">
    <name type="scientific">Pyrenophora teres f. teres</name>
    <dbReference type="NCBI Taxonomy" id="97479"/>
    <lineage>
        <taxon>Eukaryota</taxon>
        <taxon>Fungi</taxon>
        <taxon>Dikarya</taxon>
        <taxon>Ascomycota</taxon>
        <taxon>Pezizomycotina</taxon>
        <taxon>Dothideomycetes</taxon>
        <taxon>Pleosporomycetidae</taxon>
        <taxon>Pleosporales</taxon>
        <taxon>Pleosporineae</taxon>
        <taxon>Pleosporaceae</taxon>
        <taxon>Pyrenophora</taxon>
    </lineage>
</organism>
<dbReference type="GO" id="GO:0005840">
    <property type="term" value="C:ribosome"/>
    <property type="evidence" value="ECO:0007669"/>
    <property type="project" value="UniProtKB-KW"/>
</dbReference>
<evidence type="ECO:0000256" key="2">
    <source>
        <dbReference type="ARBA" id="ARBA00008860"/>
    </source>
</evidence>
<evidence type="ECO:0000256" key="1">
    <source>
        <dbReference type="ARBA" id="ARBA00004173"/>
    </source>
</evidence>
<comment type="similarity">
    <text evidence="2">Belongs to the mitochondrion-specific ribosomal protein mL50 family.</text>
</comment>
<evidence type="ECO:0000313" key="8">
    <source>
        <dbReference type="EMBL" id="CAE7214353.1"/>
    </source>
</evidence>
<evidence type="ECO:0000256" key="7">
    <source>
        <dbReference type="SAM" id="MobiDB-lite"/>
    </source>
</evidence>
<protein>
    <recommendedName>
        <fullName evidence="6">Large ribosomal subunit protein mL50</fullName>
    </recommendedName>
</protein>
<dbReference type="Proteomes" id="UP000472372">
    <property type="component" value="Chromosome 11"/>
</dbReference>
<dbReference type="InterPro" id="IPR018305">
    <property type="entry name" value="Ribosomal_m50"/>
</dbReference>
<reference evidence="8" key="1">
    <citation type="submission" date="2021-02" db="EMBL/GenBank/DDBJ databases">
        <authorList>
            <person name="Syme A R."/>
            <person name="Syme A R."/>
            <person name="Moolhuijzen P."/>
        </authorList>
    </citation>
    <scope>NUCLEOTIDE SEQUENCE</scope>
    <source>
        <strain evidence="8">W1-1</strain>
    </source>
</reference>
<evidence type="ECO:0000256" key="5">
    <source>
        <dbReference type="ARBA" id="ARBA00023274"/>
    </source>
</evidence>
<dbReference type="AlphaFoldDB" id="A0A6S6WGJ9"/>
<dbReference type="EMBL" id="HG992987">
    <property type="protein sequence ID" value="CAE7214353.1"/>
    <property type="molecule type" value="Genomic_DNA"/>
</dbReference>
<proteinExistence type="inferred from homology"/>
<dbReference type="GO" id="GO:1990904">
    <property type="term" value="C:ribonucleoprotein complex"/>
    <property type="evidence" value="ECO:0007669"/>
    <property type="project" value="UniProtKB-KW"/>
</dbReference>
<evidence type="ECO:0000313" key="9">
    <source>
        <dbReference type="Proteomes" id="UP000472372"/>
    </source>
</evidence>
<comment type="subcellular location">
    <subcellularLocation>
        <location evidence="1">Mitochondrion</location>
    </subcellularLocation>
</comment>
<dbReference type="GO" id="GO:0005739">
    <property type="term" value="C:mitochondrion"/>
    <property type="evidence" value="ECO:0007669"/>
    <property type="project" value="UniProtKB-SubCell"/>
</dbReference>
<keyword evidence="3" id="KW-0689">Ribosomal protein</keyword>
<keyword evidence="5" id="KW-0687">Ribonucleoprotein</keyword>